<keyword evidence="7" id="KW-1185">Reference proteome</keyword>
<dbReference type="SUPFAM" id="SSF53807">
    <property type="entry name" value="Helical backbone' metal receptor"/>
    <property type="match status" value="1"/>
</dbReference>
<feature type="domain" description="Fe/B12 periplasmic-binding" evidence="5">
    <location>
        <begin position="52"/>
        <end position="311"/>
    </location>
</feature>
<dbReference type="Gene3D" id="3.40.50.1980">
    <property type="entry name" value="Nitrogenase molybdenum iron protein domain"/>
    <property type="match status" value="2"/>
</dbReference>
<dbReference type="Pfam" id="PF01497">
    <property type="entry name" value="Peripla_BP_2"/>
    <property type="match status" value="1"/>
</dbReference>
<dbReference type="CDD" id="cd01140">
    <property type="entry name" value="FatB"/>
    <property type="match status" value="1"/>
</dbReference>
<dbReference type="RefSeq" id="WP_390299228.1">
    <property type="nucleotide sequence ID" value="NZ_JBHSFU010000014.1"/>
</dbReference>
<evidence type="ECO:0000259" key="5">
    <source>
        <dbReference type="PROSITE" id="PS50983"/>
    </source>
</evidence>
<dbReference type="PANTHER" id="PTHR30532:SF28">
    <property type="entry name" value="PETROBACTIN-BINDING PROTEIN YCLQ"/>
    <property type="match status" value="1"/>
</dbReference>
<comment type="caution">
    <text evidence="6">The sequence shown here is derived from an EMBL/GenBank/DDBJ whole genome shotgun (WGS) entry which is preliminary data.</text>
</comment>
<dbReference type="InterPro" id="IPR002491">
    <property type="entry name" value="ABC_transptr_periplasmic_BD"/>
</dbReference>
<comment type="subcellular location">
    <subcellularLocation>
        <location evidence="1">Cell membrane</location>
        <topology evidence="1">Lipid-anchor</topology>
    </subcellularLocation>
</comment>
<evidence type="ECO:0000313" key="6">
    <source>
        <dbReference type="EMBL" id="MFC4559984.1"/>
    </source>
</evidence>
<gene>
    <name evidence="6" type="ORF">ACFO3D_17620</name>
</gene>
<organism evidence="6 7">
    <name type="scientific">Virgibacillus kekensis</name>
    <dbReference type="NCBI Taxonomy" id="202261"/>
    <lineage>
        <taxon>Bacteria</taxon>
        <taxon>Bacillati</taxon>
        <taxon>Bacillota</taxon>
        <taxon>Bacilli</taxon>
        <taxon>Bacillales</taxon>
        <taxon>Bacillaceae</taxon>
        <taxon>Virgibacillus</taxon>
    </lineage>
</organism>
<accession>A0ABV9DQB5</accession>
<comment type="similarity">
    <text evidence="2">Belongs to the bacterial solute-binding protein 8 family.</text>
</comment>
<evidence type="ECO:0000256" key="2">
    <source>
        <dbReference type="ARBA" id="ARBA00008814"/>
    </source>
</evidence>
<evidence type="ECO:0000313" key="7">
    <source>
        <dbReference type="Proteomes" id="UP001595989"/>
    </source>
</evidence>
<proteinExistence type="inferred from homology"/>
<dbReference type="PROSITE" id="PS50983">
    <property type="entry name" value="FE_B12_PBP"/>
    <property type="match status" value="1"/>
</dbReference>
<dbReference type="PANTHER" id="PTHR30532">
    <property type="entry name" value="IRON III DICITRATE-BINDING PERIPLASMIC PROTEIN"/>
    <property type="match status" value="1"/>
</dbReference>
<dbReference type="InterPro" id="IPR033870">
    <property type="entry name" value="FatB"/>
</dbReference>
<sequence>MRKAFWIITFGLIAVLVAGCSNTDASGDTGNKETITVSHELGETEVVKNPKKIVVFDFGVLDTLDKLGIEIAGVPQSSTIPEYLSKYSDNSYENVGSLKEPDFEKLAQINPDLIIISGRQASLYDQLREIAPTVYLGVDASKYMDSFKENMSVIGTIFNKKEEIDQELQKIEQSIAYLKQQATNSSKEALIILANDDKISAYGPSSRFGLIHDVFGVPASDKGIEVSTHGMNVSFEYVVEQNPDLLYVIDRGAVVGGQSSAKQLVENQLVKKTNAYKNDRVIYLDPDYWYLSGGGLVSVAEMIKEIETSLK</sequence>
<evidence type="ECO:0000256" key="3">
    <source>
        <dbReference type="ARBA" id="ARBA00022448"/>
    </source>
</evidence>
<keyword evidence="3" id="KW-0813">Transport</keyword>
<dbReference type="Proteomes" id="UP001595989">
    <property type="component" value="Unassembled WGS sequence"/>
</dbReference>
<evidence type="ECO:0000256" key="4">
    <source>
        <dbReference type="ARBA" id="ARBA00022729"/>
    </source>
</evidence>
<dbReference type="EMBL" id="JBHSFU010000014">
    <property type="protein sequence ID" value="MFC4559984.1"/>
    <property type="molecule type" value="Genomic_DNA"/>
</dbReference>
<protein>
    <submittedName>
        <fullName evidence="6">Siderophore ABC transporter substrate-binding protein</fullName>
    </submittedName>
</protein>
<dbReference type="PROSITE" id="PS51257">
    <property type="entry name" value="PROKAR_LIPOPROTEIN"/>
    <property type="match status" value="1"/>
</dbReference>
<name>A0ABV9DQB5_9BACI</name>
<dbReference type="InterPro" id="IPR051313">
    <property type="entry name" value="Bact_iron-sidero_bind"/>
</dbReference>
<keyword evidence="4" id="KW-0732">Signal</keyword>
<reference evidence="7" key="1">
    <citation type="journal article" date="2019" name="Int. J. Syst. Evol. Microbiol.">
        <title>The Global Catalogue of Microorganisms (GCM) 10K type strain sequencing project: providing services to taxonomists for standard genome sequencing and annotation.</title>
        <authorList>
            <consortium name="The Broad Institute Genomics Platform"/>
            <consortium name="The Broad Institute Genome Sequencing Center for Infectious Disease"/>
            <person name="Wu L."/>
            <person name="Ma J."/>
        </authorList>
    </citation>
    <scope>NUCLEOTIDE SEQUENCE [LARGE SCALE GENOMIC DNA]</scope>
    <source>
        <strain evidence="7">CGMCC 4.7426</strain>
    </source>
</reference>
<evidence type="ECO:0000256" key="1">
    <source>
        <dbReference type="ARBA" id="ARBA00004193"/>
    </source>
</evidence>